<dbReference type="PANTHER" id="PTHR47331">
    <property type="entry name" value="PHD-TYPE DOMAIN-CONTAINING PROTEIN"/>
    <property type="match status" value="1"/>
</dbReference>
<feature type="region of interest" description="Disordered" evidence="2">
    <location>
        <begin position="61"/>
        <end position="82"/>
    </location>
</feature>
<organism evidence="4 5">
    <name type="scientific">Lasius platythorax</name>
    <dbReference type="NCBI Taxonomy" id="488582"/>
    <lineage>
        <taxon>Eukaryota</taxon>
        <taxon>Metazoa</taxon>
        <taxon>Ecdysozoa</taxon>
        <taxon>Arthropoda</taxon>
        <taxon>Hexapoda</taxon>
        <taxon>Insecta</taxon>
        <taxon>Pterygota</taxon>
        <taxon>Neoptera</taxon>
        <taxon>Endopterygota</taxon>
        <taxon>Hymenoptera</taxon>
        <taxon>Apocrita</taxon>
        <taxon>Aculeata</taxon>
        <taxon>Formicoidea</taxon>
        <taxon>Formicidae</taxon>
        <taxon>Formicinae</taxon>
        <taxon>Lasius</taxon>
        <taxon>Lasius</taxon>
    </lineage>
</organism>
<evidence type="ECO:0000259" key="3">
    <source>
        <dbReference type="PROSITE" id="PS50158"/>
    </source>
</evidence>
<dbReference type="Pfam" id="PF00078">
    <property type="entry name" value="RVT_1"/>
    <property type="match status" value="1"/>
</dbReference>
<dbReference type="PANTHER" id="PTHR47331:SF1">
    <property type="entry name" value="GAG-LIKE PROTEIN"/>
    <property type="match status" value="1"/>
</dbReference>
<dbReference type="Proteomes" id="UP001497644">
    <property type="component" value="Chromosome 7"/>
</dbReference>
<accession>A0AAV2P5N3</accession>
<dbReference type="InterPro" id="IPR001878">
    <property type="entry name" value="Znf_CCHC"/>
</dbReference>
<sequence length="741" mass="81706">MRFPTESWDFILLNTLLDKLTPSLREKFESEHRKEEIPKYEQLEDFLLEYVQVFTSMSGGEATTGRAASRGAKSTDPKPSSAVSSFVTKAVSCAVCKDSHAIAKCPDFLKLSADRRHSKARELKLCLNCLRAGHRLADCPSHWTCRACNAKHHSLLHFDRSPSSSETSVSVVSDASGAASVVPGAANSSVALTSIARSAPIILLSTVRAEILDVHRNPLPVRVLLDCASQSNFITESCAQRGGFSRTYNRGVVLAVGDSKAATTRGGTSFVLRVRDRDDVHIPIAATILSSISSQLPNCDFETKSWGHLEGLTLADPEYHVPGSIDILLGAEIFVSLLREGHRKGGEGEPDAFNTVFGWVLIGAVSPSTPSPTYSFVTVLESIDATLNKFWQVEDVPNRVASGEDERCERLFALTTQRDASGRFVVSYPFERETPCFSDSRMIAIRRLRSLERRFRLDDEFRSNYHEFMRDYLVQGHMELVGQPFPVDGRVHYLPHHGVVKLDSATTKLRVVFDASSKCSNGLSLNETLLSGPKLQQDIVGILLKFRVGKVALIADVKQMFRQIWINPAQRDYQRIVWRFSESDPIADYRLTTVTFGVASAPYLAIRCLLQLAEEGKDTHPLAAAALQSSLYVDDLVVGVSSIEEAQGLRQQLQSLLLSAGFELRKWASSHPAALSGLDADQCSSSMLSFDHADGQFLKIWAFDGTRAPTVLASKSACWDAAARSVRSCRNWLVFSIPWGS</sequence>
<dbReference type="GO" id="GO:0003676">
    <property type="term" value="F:nucleic acid binding"/>
    <property type="evidence" value="ECO:0007669"/>
    <property type="project" value="InterPro"/>
</dbReference>
<evidence type="ECO:0000313" key="5">
    <source>
        <dbReference type="Proteomes" id="UP001497644"/>
    </source>
</evidence>
<keyword evidence="1" id="KW-0479">Metal-binding</keyword>
<reference evidence="4" key="1">
    <citation type="submission" date="2024-04" db="EMBL/GenBank/DDBJ databases">
        <authorList>
            <consortium name="Molecular Ecology Group"/>
        </authorList>
    </citation>
    <scope>NUCLEOTIDE SEQUENCE</scope>
</reference>
<dbReference type="InterPro" id="IPR000477">
    <property type="entry name" value="RT_dom"/>
</dbReference>
<dbReference type="SUPFAM" id="SSF56672">
    <property type="entry name" value="DNA/RNA polymerases"/>
    <property type="match status" value="1"/>
</dbReference>
<dbReference type="AlphaFoldDB" id="A0AAV2P5N3"/>
<evidence type="ECO:0000256" key="1">
    <source>
        <dbReference type="PROSITE-ProRule" id="PRU00047"/>
    </source>
</evidence>
<keyword evidence="1" id="KW-0863">Zinc-finger</keyword>
<dbReference type="InterPro" id="IPR043502">
    <property type="entry name" value="DNA/RNA_pol_sf"/>
</dbReference>
<name>A0AAV2P5N3_9HYME</name>
<dbReference type="PROSITE" id="PS50158">
    <property type="entry name" value="ZF_CCHC"/>
    <property type="match status" value="1"/>
</dbReference>
<keyword evidence="1" id="KW-0862">Zinc</keyword>
<dbReference type="GO" id="GO:0071897">
    <property type="term" value="P:DNA biosynthetic process"/>
    <property type="evidence" value="ECO:0007669"/>
    <property type="project" value="UniProtKB-ARBA"/>
</dbReference>
<gene>
    <name evidence="4" type="ORF">LPLAT_LOCUS12797</name>
</gene>
<dbReference type="GO" id="GO:0008270">
    <property type="term" value="F:zinc ion binding"/>
    <property type="evidence" value="ECO:0007669"/>
    <property type="project" value="UniProtKB-KW"/>
</dbReference>
<dbReference type="CDD" id="cd01644">
    <property type="entry name" value="RT_pepA17"/>
    <property type="match status" value="1"/>
</dbReference>
<feature type="domain" description="CCHC-type" evidence="3">
    <location>
        <begin position="126"/>
        <end position="141"/>
    </location>
</feature>
<evidence type="ECO:0000256" key="2">
    <source>
        <dbReference type="SAM" id="MobiDB-lite"/>
    </source>
</evidence>
<proteinExistence type="predicted"/>
<protein>
    <recommendedName>
        <fullName evidence="3">CCHC-type domain-containing protein</fullName>
    </recommendedName>
</protein>
<keyword evidence="5" id="KW-1185">Reference proteome</keyword>
<dbReference type="EMBL" id="OZ034830">
    <property type="protein sequence ID" value="CAL1687622.1"/>
    <property type="molecule type" value="Genomic_DNA"/>
</dbReference>
<evidence type="ECO:0000313" key="4">
    <source>
        <dbReference type="EMBL" id="CAL1687622.1"/>
    </source>
</evidence>